<keyword evidence="2" id="KW-0547">Nucleotide-binding</keyword>
<feature type="domain" description="Maltokinase N-terminal cap" evidence="5">
    <location>
        <begin position="20"/>
        <end position="101"/>
    </location>
</feature>
<dbReference type="Proteomes" id="UP000715441">
    <property type="component" value="Unassembled WGS sequence"/>
</dbReference>
<dbReference type="Pfam" id="PF18085">
    <property type="entry name" value="Mak_N_cap"/>
    <property type="match status" value="1"/>
</dbReference>
<evidence type="ECO:0000256" key="4">
    <source>
        <dbReference type="ARBA" id="ARBA00022840"/>
    </source>
</evidence>
<evidence type="ECO:0000313" key="6">
    <source>
        <dbReference type="EMBL" id="NKQ52915.1"/>
    </source>
</evidence>
<evidence type="ECO:0000259" key="5">
    <source>
        <dbReference type="Pfam" id="PF18085"/>
    </source>
</evidence>
<dbReference type="InterPro" id="IPR040999">
    <property type="entry name" value="Mak_N_cap"/>
</dbReference>
<gene>
    <name evidence="6" type="ORF">HFP15_08480</name>
</gene>
<name>A0ABX1J3I3_9PSEU</name>
<evidence type="ECO:0000313" key="7">
    <source>
        <dbReference type="Proteomes" id="UP000715441"/>
    </source>
</evidence>
<evidence type="ECO:0000256" key="2">
    <source>
        <dbReference type="ARBA" id="ARBA00022741"/>
    </source>
</evidence>
<dbReference type="NCBIfam" id="NF047744">
    <property type="entry name" value="CG0192_rel"/>
    <property type="match status" value="1"/>
</dbReference>
<protein>
    <recommendedName>
        <fullName evidence="5">Maltokinase N-terminal cap domain-containing protein</fullName>
    </recommendedName>
</protein>
<organism evidence="6 7">
    <name type="scientific">Amycolatopsis acididurans</name>
    <dbReference type="NCBI Taxonomy" id="2724524"/>
    <lineage>
        <taxon>Bacteria</taxon>
        <taxon>Bacillati</taxon>
        <taxon>Actinomycetota</taxon>
        <taxon>Actinomycetes</taxon>
        <taxon>Pseudonocardiales</taxon>
        <taxon>Pseudonocardiaceae</taxon>
        <taxon>Amycolatopsis</taxon>
    </lineage>
</organism>
<reference evidence="6 7" key="1">
    <citation type="submission" date="2020-04" db="EMBL/GenBank/DDBJ databases">
        <title>Novel species.</title>
        <authorList>
            <person name="Teo W.F.A."/>
            <person name="Lipun K."/>
            <person name="Srisuk N."/>
            <person name="Duangmal K."/>
        </authorList>
    </citation>
    <scope>NUCLEOTIDE SEQUENCE [LARGE SCALE GENOMIC DNA]</scope>
    <source>
        <strain evidence="6 7">K13G38</strain>
    </source>
</reference>
<keyword evidence="1" id="KW-0808">Transferase</keyword>
<evidence type="ECO:0000256" key="1">
    <source>
        <dbReference type="ARBA" id="ARBA00022679"/>
    </source>
</evidence>
<dbReference type="RefSeq" id="WP_168513324.1">
    <property type="nucleotide sequence ID" value="NZ_JAAXLS010000004.1"/>
</dbReference>
<evidence type="ECO:0000256" key="3">
    <source>
        <dbReference type="ARBA" id="ARBA00022777"/>
    </source>
</evidence>
<keyword evidence="3" id="KW-0418">Kinase</keyword>
<dbReference type="EMBL" id="JAAXLS010000004">
    <property type="protein sequence ID" value="NKQ52915.1"/>
    <property type="molecule type" value="Genomic_DNA"/>
</dbReference>
<keyword evidence="4" id="KW-0067">ATP-binding</keyword>
<comment type="caution">
    <text evidence="6">The sequence shown here is derived from an EMBL/GenBank/DDBJ whole genome shotgun (WGS) entry which is preliminary data.</text>
</comment>
<sequence length="192" mass="20589">MAIIHQASITPTKAELVAAWLPDQPWYDGPAAEPRPVGAYRFDDPAGEVGIEAHLFEVGDRQVHVPLTYRAAALEGAQDALVGTMEHSVLGTRWVYDGPADPVFRAELTRVILEAGTQVEMFVQTPDGPVRREPNMTVRGSGTAGTPDPAAGPVVVRYPGRTPDLPSRLTLTGTWEGQDEPVVLAYLPEAAG</sequence>
<keyword evidence="7" id="KW-1185">Reference proteome</keyword>
<accession>A0ABX1J3I3</accession>
<proteinExistence type="predicted"/>